<dbReference type="Gene3D" id="1.20.1720.10">
    <property type="entry name" value="Multidrug resistance protein D"/>
    <property type="match status" value="1"/>
</dbReference>
<feature type="transmembrane region" description="Helical" evidence="6">
    <location>
        <begin position="366"/>
        <end position="390"/>
    </location>
</feature>
<feature type="transmembrane region" description="Helical" evidence="6">
    <location>
        <begin position="205"/>
        <end position="225"/>
    </location>
</feature>
<dbReference type="InterPro" id="IPR020846">
    <property type="entry name" value="MFS_dom"/>
</dbReference>
<proteinExistence type="predicted"/>
<reference evidence="9" key="1">
    <citation type="submission" date="2016-10" db="EMBL/GenBank/DDBJ databases">
        <authorList>
            <person name="Varghese N."/>
            <person name="Submissions S."/>
        </authorList>
    </citation>
    <scope>NUCLEOTIDE SEQUENCE [LARGE SCALE GENOMIC DNA]</scope>
    <source>
        <strain evidence="9">DSM 45237</strain>
    </source>
</reference>
<dbReference type="PANTHER" id="PTHR42718">
    <property type="entry name" value="MAJOR FACILITATOR SUPERFAMILY MULTIDRUG TRANSPORTER MFSC"/>
    <property type="match status" value="1"/>
</dbReference>
<accession>A0A1H5PSU6</accession>
<feature type="transmembrane region" description="Helical" evidence="6">
    <location>
        <begin position="308"/>
        <end position="328"/>
    </location>
</feature>
<dbReference type="PANTHER" id="PTHR42718:SF9">
    <property type="entry name" value="MAJOR FACILITATOR SUPERFAMILY MULTIDRUG TRANSPORTER MFSC"/>
    <property type="match status" value="1"/>
</dbReference>
<dbReference type="STRING" id="561176.SAMN04488561_5214"/>
<feature type="transmembrane region" description="Helical" evidence="6">
    <location>
        <begin position="18"/>
        <end position="40"/>
    </location>
</feature>
<evidence type="ECO:0000256" key="5">
    <source>
        <dbReference type="ARBA" id="ARBA00023136"/>
    </source>
</evidence>
<feature type="transmembrane region" description="Helical" evidence="6">
    <location>
        <begin position="231"/>
        <end position="252"/>
    </location>
</feature>
<evidence type="ECO:0000313" key="9">
    <source>
        <dbReference type="Proteomes" id="UP000181980"/>
    </source>
</evidence>
<organism evidence="8 9">
    <name type="scientific">Jiangella alba</name>
    <dbReference type="NCBI Taxonomy" id="561176"/>
    <lineage>
        <taxon>Bacteria</taxon>
        <taxon>Bacillati</taxon>
        <taxon>Actinomycetota</taxon>
        <taxon>Actinomycetes</taxon>
        <taxon>Jiangellales</taxon>
        <taxon>Jiangellaceae</taxon>
        <taxon>Jiangella</taxon>
    </lineage>
</organism>
<feature type="transmembrane region" description="Helical" evidence="6">
    <location>
        <begin position="52"/>
        <end position="71"/>
    </location>
</feature>
<evidence type="ECO:0000259" key="7">
    <source>
        <dbReference type="PROSITE" id="PS50850"/>
    </source>
</evidence>
<feature type="transmembrane region" description="Helical" evidence="6">
    <location>
        <begin position="436"/>
        <end position="456"/>
    </location>
</feature>
<feature type="transmembrane region" description="Helical" evidence="6">
    <location>
        <begin position="411"/>
        <end position="430"/>
    </location>
</feature>
<feature type="transmembrane region" description="Helical" evidence="6">
    <location>
        <begin position="83"/>
        <end position="102"/>
    </location>
</feature>
<name>A0A1H5PSU6_9ACTN</name>
<keyword evidence="4 6" id="KW-1133">Transmembrane helix</keyword>
<keyword evidence="2" id="KW-0813">Transport</keyword>
<dbReference type="GO" id="GO:0005886">
    <property type="term" value="C:plasma membrane"/>
    <property type="evidence" value="ECO:0007669"/>
    <property type="project" value="UniProtKB-SubCell"/>
</dbReference>
<dbReference type="InterPro" id="IPR036259">
    <property type="entry name" value="MFS_trans_sf"/>
</dbReference>
<dbReference type="GO" id="GO:0022857">
    <property type="term" value="F:transmembrane transporter activity"/>
    <property type="evidence" value="ECO:0007669"/>
    <property type="project" value="InterPro"/>
</dbReference>
<gene>
    <name evidence="8" type="ORF">SAMN04488561_5214</name>
</gene>
<dbReference type="SUPFAM" id="SSF103473">
    <property type="entry name" value="MFS general substrate transporter"/>
    <property type="match status" value="1"/>
</dbReference>
<keyword evidence="5 6" id="KW-0472">Membrane</keyword>
<protein>
    <submittedName>
        <fullName evidence="8">Major Facilitator Superfamily protein</fullName>
    </submittedName>
</protein>
<feature type="transmembrane region" description="Helical" evidence="6">
    <location>
        <begin position="147"/>
        <end position="170"/>
    </location>
</feature>
<dbReference type="Gene3D" id="1.20.1250.20">
    <property type="entry name" value="MFS general substrate transporter like domains"/>
    <property type="match status" value="1"/>
</dbReference>
<keyword evidence="3 6" id="KW-0812">Transmembrane</keyword>
<feature type="transmembrane region" description="Helical" evidence="6">
    <location>
        <begin position="114"/>
        <end position="135"/>
    </location>
</feature>
<evidence type="ECO:0000256" key="1">
    <source>
        <dbReference type="ARBA" id="ARBA00004651"/>
    </source>
</evidence>
<feature type="domain" description="Major facilitator superfamily (MFS) profile" evidence="7">
    <location>
        <begin position="18"/>
        <end position="463"/>
    </location>
</feature>
<dbReference type="Pfam" id="PF07690">
    <property type="entry name" value="MFS_1"/>
    <property type="match status" value="1"/>
</dbReference>
<dbReference type="InterPro" id="IPR011701">
    <property type="entry name" value="MFS"/>
</dbReference>
<dbReference type="Proteomes" id="UP000181980">
    <property type="component" value="Unassembled WGS sequence"/>
</dbReference>
<evidence type="ECO:0000256" key="3">
    <source>
        <dbReference type="ARBA" id="ARBA00022692"/>
    </source>
</evidence>
<dbReference type="AlphaFoldDB" id="A0A1H5PSU6"/>
<evidence type="ECO:0000256" key="2">
    <source>
        <dbReference type="ARBA" id="ARBA00022448"/>
    </source>
</evidence>
<dbReference type="RefSeq" id="WP_069108996.1">
    <property type="nucleotide sequence ID" value="NZ_FNUC01000004.1"/>
</dbReference>
<sequence>MAEHTTSSDRPSKALRKVLVPLALAQFICSFAGSNMNVMINDISRDLDTSVQGVQVAITVFLLVMAALMIPGGKLTDKYGRKLCFRAGLTIYGVGALLSAAAPGLGLLILGNSILEGVGTALLIPPVYILATLLFTEVTSRARAFGLISAMGGVGGAAGPLIGGLITWAISWRAAFVFQALVIAVIIWLSRDLRDPLPPDPDRPFDVRGAALSAAGLTALVMGILAADNSAALMVLLLVAGALLLAGFVWSIRAKERAGEEPLLSTAVFRSRTANLGLVTQNVQWLLLLGTSFVVATFLQVVRGYDAIETGVIFTAATAGLLVSSLAAERLARRRAQRTLILGGFVLAIVGIGVLLALVIGAPSVWAFAPGLLVIGLGLGLMLTPSVNVVQSSFGESLQGEISGLSRSVSNLGSTLGTAIAGTVLVAGLTATPDRAYGLAMAVLAAAGLIGLLAAWRLPRTPAPGGVGATEG</sequence>
<dbReference type="PROSITE" id="PS50850">
    <property type="entry name" value="MFS"/>
    <property type="match status" value="1"/>
</dbReference>
<feature type="transmembrane region" description="Helical" evidence="6">
    <location>
        <begin position="176"/>
        <end position="193"/>
    </location>
</feature>
<feature type="transmembrane region" description="Helical" evidence="6">
    <location>
        <begin position="340"/>
        <end position="360"/>
    </location>
</feature>
<dbReference type="EMBL" id="FNUC01000004">
    <property type="protein sequence ID" value="SEF16077.1"/>
    <property type="molecule type" value="Genomic_DNA"/>
</dbReference>
<keyword evidence="9" id="KW-1185">Reference proteome</keyword>
<evidence type="ECO:0000313" key="8">
    <source>
        <dbReference type="EMBL" id="SEF16077.1"/>
    </source>
</evidence>
<comment type="subcellular location">
    <subcellularLocation>
        <location evidence="1">Cell membrane</location>
        <topology evidence="1">Multi-pass membrane protein</topology>
    </subcellularLocation>
</comment>
<evidence type="ECO:0000256" key="4">
    <source>
        <dbReference type="ARBA" id="ARBA00022989"/>
    </source>
</evidence>
<evidence type="ECO:0000256" key="6">
    <source>
        <dbReference type="SAM" id="Phobius"/>
    </source>
</evidence>